<dbReference type="AlphaFoldDB" id="A0A1R2BLR6"/>
<evidence type="ECO:0000256" key="1">
    <source>
        <dbReference type="SAM" id="MobiDB-lite"/>
    </source>
</evidence>
<feature type="region of interest" description="Disordered" evidence="1">
    <location>
        <begin position="81"/>
        <end position="112"/>
    </location>
</feature>
<feature type="compositionally biased region" description="Basic and acidic residues" evidence="1">
    <location>
        <begin position="81"/>
        <end position="95"/>
    </location>
</feature>
<feature type="compositionally biased region" description="Basic and acidic residues" evidence="1">
    <location>
        <begin position="319"/>
        <end position="328"/>
    </location>
</feature>
<dbReference type="InterPro" id="IPR003169">
    <property type="entry name" value="GYF"/>
</dbReference>
<feature type="compositionally biased region" description="Basic and acidic residues" evidence="1">
    <location>
        <begin position="103"/>
        <end position="112"/>
    </location>
</feature>
<accession>A0A1R2BLR6</accession>
<name>A0A1R2BLR6_9CILI</name>
<dbReference type="Proteomes" id="UP000187209">
    <property type="component" value="Unassembled WGS sequence"/>
</dbReference>
<keyword evidence="4" id="KW-1185">Reference proteome</keyword>
<feature type="domain" description="GYF" evidence="2">
    <location>
        <begin position="249"/>
        <end position="297"/>
    </location>
</feature>
<proteinExistence type="predicted"/>
<protein>
    <recommendedName>
        <fullName evidence="2">GYF domain-containing protein</fullName>
    </recommendedName>
</protein>
<feature type="region of interest" description="Disordered" evidence="1">
    <location>
        <begin position="310"/>
        <end position="346"/>
    </location>
</feature>
<sequence>MDPRARKLAPHYHHRPDWRSKGLGNFATHKYTREYILKHYRNLLEPEMKCKDEITEVLLHQPSPPLLTAIFPFAHSLGDEPNSRKYPVREKRSEQMPEWYEEEGNKESLPKSKGKIENTEKTQLKDERPAEVKLVFGSNVKNFETKENEEIDLEEKFTKIDLQVEEKLKNIQNDDDTEVPEWDEPSKEEFQFEPNKTAAKPTVPAPTFDLYLLRYHFAIGNPFAQTLIEFGIPFGKSNITFAPGTKPFEKIWYYKDLEGLMHGPFSTLEMFTWTIRDCFPPDLQIAIGNSMYFVPMNIFNSVPQIPDPVFYPPSQNAEKNPKDSKSQQEIESQQYIQASKFKTGKK</sequence>
<dbReference type="Pfam" id="PF02213">
    <property type="entry name" value="GYF"/>
    <property type="match status" value="1"/>
</dbReference>
<reference evidence="3 4" key="1">
    <citation type="submission" date="2016-11" db="EMBL/GenBank/DDBJ databases">
        <title>The macronuclear genome of Stentor coeruleus: a giant cell with tiny introns.</title>
        <authorList>
            <person name="Slabodnick M."/>
            <person name="Ruby J.G."/>
            <person name="Reiff S.B."/>
            <person name="Swart E.C."/>
            <person name="Gosai S."/>
            <person name="Prabakaran S."/>
            <person name="Witkowska E."/>
            <person name="Larue G.E."/>
            <person name="Fisher S."/>
            <person name="Freeman R.M."/>
            <person name="Gunawardena J."/>
            <person name="Chu W."/>
            <person name="Stover N.A."/>
            <person name="Gregory B.D."/>
            <person name="Nowacki M."/>
            <person name="Derisi J."/>
            <person name="Roy S.W."/>
            <person name="Marshall W.F."/>
            <person name="Sood P."/>
        </authorList>
    </citation>
    <scope>NUCLEOTIDE SEQUENCE [LARGE SCALE GENOMIC DNA]</scope>
    <source>
        <strain evidence="3">WM001</strain>
    </source>
</reference>
<comment type="caution">
    <text evidence="3">The sequence shown here is derived from an EMBL/GenBank/DDBJ whole genome shotgun (WGS) entry which is preliminary data.</text>
</comment>
<evidence type="ECO:0000313" key="4">
    <source>
        <dbReference type="Proteomes" id="UP000187209"/>
    </source>
</evidence>
<evidence type="ECO:0000313" key="3">
    <source>
        <dbReference type="EMBL" id="OMJ77691.1"/>
    </source>
</evidence>
<gene>
    <name evidence="3" type="ORF">SteCoe_22637</name>
</gene>
<dbReference type="OrthoDB" id="378109at2759"/>
<dbReference type="SUPFAM" id="SSF55277">
    <property type="entry name" value="GYF domain"/>
    <property type="match status" value="1"/>
</dbReference>
<dbReference type="SMART" id="SM00444">
    <property type="entry name" value="GYF"/>
    <property type="match status" value="1"/>
</dbReference>
<dbReference type="Gene3D" id="3.30.1490.40">
    <property type="match status" value="1"/>
</dbReference>
<dbReference type="EMBL" id="MPUH01000561">
    <property type="protein sequence ID" value="OMJ77691.1"/>
    <property type="molecule type" value="Genomic_DNA"/>
</dbReference>
<evidence type="ECO:0000259" key="2">
    <source>
        <dbReference type="PROSITE" id="PS50829"/>
    </source>
</evidence>
<organism evidence="3 4">
    <name type="scientific">Stentor coeruleus</name>
    <dbReference type="NCBI Taxonomy" id="5963"/>
    <lineage>
        <taxon>Eukaryota</taxon>
        <taxon>Sar</taxon>
        <taxon>Alveolata</taxon>
        <taxon>Ciliophora</taxon>
        <taxon>Postciliodesmatophora</taxon>
        <taxon>Heterotrichea</taxon>
        <taxon>Heterotrichida</taxon>
        <taxon>Stentoridae</taxon>
        <taxon>Stentor</taxon>
    </lineage>
</organism>
<dbReference type="InterPro" id="IPR035445">
    <property type="entry name" value="GYF-like_dom_sf"/>
</dbReference>
<dbReference type="PROSITE" id="PS50829">
    <property type="entry name" value="GYF"/>
    <property type="match status" value="1"/>
</dbReference>